<dbReference type="Proteomes" id="UP001597042">
    <property type="component" value="Unassembled WGS sequence"/>
</dbReference>
<evidence type="ECO:0000256" key="1">
    <source>
        <dbReference type="SAM" id="Phobius"/>
    </source>
</evidence>
<feature type="transmembrane region" description="Helical" evidence="1">
    <location>
        <begin position="55"/>
        <end position="78"/>
    </location>
</feature>
<feature type="transmembrane region" description="Helical" evidence="1">
    <location>
        <begin position="99"/>
        <end position="127"/>
    </location>
</feature>
<feature type="transmembrane region" description="Helical" evidence="1">
    <location>
        <begin position="401"/>
        <end position="429"/>
    </location>
</feature>
<evidence type="ECO:0000313" key="3">
    <source>
        <dbReference type="Proteomes" id="UP001597042"/>
    </source>
</evidence>
<feature type="transmembrane region" description="Helical" evidence="1">
    <location>
        <begin position="484"/>
        <end position="508"/>
    </location>
</feature>
<comment type="caution">
    <text evidence="2">The sequence shown here is derived from an EMBL/GenBank/DDBJ whole genome shotgun (WGS) entry which is preliminary data.</text>
</comment>
<feature type="transmembrane region" description="Helical" evidence="1">
    <location>
        <begin position="328"/>
        <end position="344"/>
    </location>
</feature>
<evidence type="ECO:0000313" key="2">
    <source>
        <dbReference type="EMBL" id="MFD0781206.1"/>
    </source>
</evidence>
<dbReference type="EMBL" id="JBHTIM010000001">
    <property type="protein sequence ID" value="MFD0781206.1"/>
    <property type="molecule type" value="Genomic_DNA"/>
</dbReference>
<proteinExistence type="predicted"/>
<gene>
    <name evidence="2" type="ORF">ACFQZV_07810</name>
</gene>
<feature type="transmembrane region" description="Helical" evidence="1">
    <location>
        <begin position="27"/>
        <end position="49"/>
    </location>
</feature>
<sequence>MAAHVLRLRLALLVGALRGGVGHAARAGVGLIVLAAAVIAACWALTSLADGPADVLFVVTVLAGSALTLGFVLAPVIAGGDDPLDPRRFGVLALGSGSLAATLVLAGFLSVPILSLIVVSVAGAVAWGEQDVAWTIGVLSVVLGSLTCVLFARVCFGLSALFVKERRSRELTGLFGLAIVVIVVPTAVFVASQEWNGQVPVALADAAAVLALTPLGAAWALPGEVAEGGTDSWLVFGMAALTVAALWFAWRWTAGRLLSTTERPVSVRERAGLGWFSLTPGTPAGAIAARSLLYWSRDRRYLVNLVVVPIAAVVTVIPLLIAGVPFEIAVLVPVPFAALFLGWLPHNDLAYDSSAVWMHIAGGVHGVADRVGRLVPVLLLGVPLLAVAVPVVIALNGDWRLLPALAGVSVSLFFAALGLSSIASVVAPYAVSRPGESPFQQPQRTGSGGAIAQALVMVGSIAVSTPVLLWAWEALIDDPAMSDTAMWGGIGIGLGVLIVGVAIGALAFSRRAGRIMEFAEST</sequence>
<feature type="transmembrane region" description="Helical" evidence="1">
    <location>
        <begin position="301"/>
        <end position="322"/>
    </location>
</feature>
<evidence type="ECO:0008006" key="4">
    <source>
        <dbReference type="Google" id="ProtNLM"/>
    </source>
</evidence>
<feature type="transmembrane region" description="Helical" evidence="1">
    <location>
        <begin position="174"/>
        <end position="193"/>
    </location>
</feature>
<dbReference type="RefSeq" id="WP_378750033.1">
    <property type="nucleotide sequence ID" value="NZ_JBHSSV010000002.1"/>
</dbReference>
<feature type="transmembrane region" description="Helical" evidence="1">
    <location>
        <begin position="450"/>
        <end position="472"/>
    </location>
</feature>
<feature type="transmembrane region" description="Helical" evidence="1">
    <location>
        <begin position="199"/>
        <end position="221"/>
    </location>
</feature>
<feature type="transmembrane region" description="Helical" evidence="1">
    <location>
        <begin position="233"/>
        <end position="252"/>
    </location>
</feature>
<accession>A0ABW2ZRD5</accession>
<keyword evidence="3" id="KW-1185">Reference proteome</keyword>
<reference evidence="3" key="1">
    <citation type="journal article" date="2019" name="Int. J. Syst. Evol. Microbiol.">
        <title>The Global Catalogue of Microorganisms (GCM) 10K type strain sequencing project: providing services to taxonomists for standard genome sequencing and annotation.</title>
        <authorList>
            <consortium name="The Broad Institute Genomics Platform"/>
            <consortium name="The Broad Institute Genome Sequencing Center for Infectious Disease"/>
            <person name="Wu L."/>
            <person name="Ma J."/>
        </authorList>
    </citation>
    <scope>NUCLEOTIDE SEQUENCE [LARGE SCALE GENOMIC DNA]</scope>
    <source>
        <strain evidence="3">CCUG 50754</strain>
    </source>
</reference>
<feature type="transmembrane region" description="Helical" evidence="1">
    <location>
        <begin position="374"/>
        <end position="395"/>
    </location>
</feature>
<organism evidence="2 3">
    <name type="scientific">Microbacterium koreense</name>
    <dbReference type="NCBI Taxonomy" id="323761"/>
    <lineage>
        <taxon>Bacteria</taxon>
        <taxon>Bacillati</taxon>
        <taxon>Actinomycetota</taxon>
        <taxon>Actinomycetes</taxon>
        <taxon>Micrococcales</taxon>
        <taxon>Microbacteriaceae</taxon>
        <taxon>Microbacterium</taxon>
    </lineage>
</organism>
<keyword evidence="1" id="KW-0812">Transmembrane</keyword>
<keyword evidence="1" id="KW-1133">Transmembrane helix</keyword>
<keyword evidence="1" id="KW-0472">Membrane</keyword>
<name>A0ABW2ZRD5_9MICO</name>
<protein>
    <recommendedName>
        <fullName evidence="4">ABC-2 type transport system permease protein</fullName>
    </recommendedName>
</protein>
<feature type="transmembrane region" description="Helical" evidence="1">
    <location>
        <begin position="133"/>
        <end position="162"/>
    </location>
</feature>